<dbReference type="Pfam" id="PF06445">
    <property type="entry name" value="GyrI-like"/>
    <property type="match status" value="1"/>
</dbReference>
<name>A0ABT3CX43_9BACT</name>
<evidence type="ECO:0000313" key="3">
    <source>
        <dbReference type="Proteomes" id="UP001300692"/>
    </source>
</evidence>
<protein>
    <submittedName>
        <fullName evidence="2">GyrI-like domain-containing protein</fullName>
    </submittedName>
</protein>
<feature type="domain" description="GyrI-like small molecule binding" evidence="1">
    <location>
        <begin position="114"/>
        <end position="202"/>
    </location>
</feature>
<dbReference type="Proteomes" id="UP001300692">
    <property type="component" value="Unassembled WGS sequence"/>
</dbReference>
<comment type="caution">
    <text evidence="2">The sequence shown here is derived from an EMBL/GenBank/DDBJ whole genome shotgun (WGS) entry which is preliminary data.</text>
</comment>
<organism evidence="2 3">
    <name type="scientific">Reichenbachiella ulvae</name>
    <dbReference type="NCBI Taxonomy" id="2980104"/>
    <lineage>
        <taxon>Bacteria</taxon>
        <taxon>Pseudomonadati</taxon>
        <taxon>Bacteroidota</taxon>
        <taxon>Cytophagia</taxon>
        <taxon>Cytophagales</taxon>
        <taxon>Reichenbachiellaceae</taxon>
        <taxon>Reichenbachiella</taxon>
    </lineage>
</organism>
<reference evidence="2 3" key="1">
    <citation type="submission" date="2022-10" db="EMBL/GenBank/DDBJ databases">
        <title>Comparative genomics and taxonomic characterization of three novel marine species of genus Reichenbachiella exhibiting antioxidant and polysaccharide degradation activities.</title>
        <authorList>
            <person name="Muhammad N."/>
            <person name="Lee Y.-J."/>
            <person name="Ko J."/>
            <person name="Kim S.-G."/>
        </authorList>
    </citation>
    <scope>NUCLEOTIDE SEQUENCE [LARGE SCALE GENOMIC DNA]</scope>
    <source>
        <strain evidence="2 3">ABR2-5</strain>
    </source>
</reference>
<dbReference type="RefSeq" id="WP_264139038.1">
    <property type="nucleotide sequence ID" value="NZ_JAOYOD010000001.1"/>
</dbReference>
<evidence type="ECO:0000313" key="2">
    <source>
        <dbReference type="EMBL" id="MCV9388202.1"/>
    </source>
</evidence>
<keyword evidence="3" id="KW-1185">Reference proteome</keyword>
<dbReference type="InterPro" id="IPR011256">
    <property type="entry name" value="Reg_factor_effector_dom_sf"/>
</dbReference>
<proteinExistence type="predicted"/>
<dbReference type="EMBL" id="JAOYOD010000001">
    <property type="protein sequence ID" value="MCV9388202.1"/>
    <property type="molecule type" value="Genomic_DNA"/>
</dbReference>
<accession>A0ABT3CX43</accession>
<gene>
    <name evidence="2" type="ORF">N7U62_16085</name>
</gene>
<dbReference type="SUPFAM" id="SSF55136">
    <property type="entry name" value="Probable bacterial effector-binding domain"/>
    <property type="match status" value="1"/>
</dbReference>
<dbReference type="Gene3D" id="3.20.80.10">
    <property type="entry name" value="Regulatory factor, effector binding domain"/>
    <property type="match status" value="1"/>
</dbReference>
<sequence length="203" mass="23407">MIAEKLDLAITDKSYYRAKTEAAVEDFGTYPYLTIAGQCAPEDEIFLGAIEKIYQLAYAIKFLQKADDLDFKVPKMECEWWVKGGPERQSDFISVAREEWCWRIMIRMPISVSDEVYKQGMAVAKEKGKQVADVQYEIIEQGKCVQCLHLGSYEEEGPTVDKILNLMKEEGLKHRGYHKEIYLSDPRKTAESKLKTIIRHPVM</sequence>
<evidence type="ECO:0000259" key="1">
    <source>
        <dbReference type="Pfam" id="PF06445"/>
    </source>
</evidence>
<dbReference type="InterPro" id="IPR029442">
    <property type="entry name" value="GyrI-like"/>
</dbReference>